<organism evidence="1">
    <name type="scientific">marine metagenome</name>
    <dbReference type="NCBI Taxonomy" id="408172"/>
    <lineage>
        <taxon>unclassified sequences</taxon>
        <taxon>metagenomes</taxon>
        <taxon>ecological metagenomes</taxon>
    </lineage>
</organism>
<proteinExistence type="predicted"/>
<accession>A0A382F0E1</accession>
<dbReference type="EMBL" id="UINC01046991">
    <property type="protein sequence ID" value="SVB55693.1"/>
    <property type="molecule type" value="Genomic_DNA"/>
</dbReference>
<dbReference type="AlphaFoldDB" id="A0A382F0E1"/>
<gene>
    <name evidence="1" type="ORF">METZ01_LOCUS208547</name>
</gene>
<dbReference type="PROSITE" id="PS51257">
    <property type="entry name" value="PROKAR_LIPOPROTEIN"/>
    <property type="match status" value="1"/>
</dbReference>
<name>A0A382F0E1_9ZZZZ</name>
<protein>
    <submittedName>
        <fullName evidence="1">Uncharacterized protein</fullName>
    </submittedName>
</protein>
<sequence>MKRFLPLLIILPLLLWVACEDDEVSDENTLHEFELHSNNRVSSLLMTES</sequence>
<evidence type="ECO:0000313" key="1">
    <source>
        <dbReference type="EMBL" id="SVB55693.1"/>
    </source>
</evidence>
<feature type="non-terminal residue" evidence="1">
    <location>
        <position position="49"/>
    </location>
</feature>
<reference evidence="1" key="1">
    <citation type="submission" date="2018-05" db="EMBL/GenBank/DDBJ databases">
        <authorList>
            <person name="Lanie J.A."/>
            <person name="Ng W.-L."/>
            <person name="Kazmierczak K.M."/>
            <person name="Andrzejewski T.M."/>
            <person name="Davidsen T.M."/>
            <person name="Wayne K.J."/>
            <person name="Tettelin H."/>
            <person name="Glass J.I."/>
            <person name="Rusch D."/>
            <person name="Podicherti R."/>
            <person name="Tsui H.-C.T."/>
            <person name="Winkler M.E."/>
        </authorList>
    </citation>
    <scope>NUCLEOTIDE SEQUENCE</scope>
</reference>